<evidence type="ECO:0000313" key="11">
    <source>
        <dbReference type="Proteomes" id="UP001273505"/>
    </source>
</evidence>
<evidence type="ECO:0000256" key="8">
    <source>
        <dbReference type="HAMAP-Rule" id="MF_00910"/>
    </source>
</evidence>
<dbReference type="InterPro" id="IPR011922">
    <property type="entry name" value="Cell_div_FtsL"/>
</dbReference>
<comment type="function">
    <text evidence="8">Essential cell division protein. May link together the upstream cell division proteins, which are predominantly cytoplasmic, with the downstream cell division proteins, which are predominantly periplasmic.</text>
</comment>
<comment type="subcellular location">
    <subcellularLocation>
        <location evidence="8">Cell inner membrane</location>
        <topology evidence="8">Single-pass type II membrane protein</topology>
    </subcellularLocation>
    <subcellularLocation>
        <location evidence="1">Cell membrane</location>
        <topology evidence="1">Single-pass type II membrane protein</topology>
    </subcellularLocation>
    <text evidence="8">Localizes to the division septum where it forms a ring structure.</text>
</comment>
<keyword evidence="5 8" id="KW-1133">Transmembrane helix</keyword>
<keyword evidence="4 8" id="KW-0812">Transmembrane</keyword>
<dbReference type="Pfam" id="PF04999">
    <property type="entry name" value="FtsL"/>
    <property type="match status" value="1"/>
</dbReference>
<keyword evidence="2 8" id="KW-1003">Cell membrane</keyword>
<comment type="similarity">
    <text evidence="8">Belongs to the FtsL family.</text>
</comment>
<comment type="subunit">
    <text evidence="8">Part of a complex composed of FtsB, FtsL and FtsQ.</text>
</comment>
<dbReference type="GO" id="GO:0051301">
    <property type="term" value="P:cell division"/>
    <property type="evidence" value="ECO:0007669"/>
    <property type="project" value="UniProtKB-KW"/>
</dbReference>
<evidence type="ECO:0000256" key="4">
    <source>
        <dbReference type="ARBA" id="ARBA00022692"/>
    </source>
</evidence>
<organism evidence="10 11">
    <name type="scientific">Gilvimarinus gilvus</name>
    <dbReference type="NCBI Taxonomy" id="3058038"/>
    <lineage>
        <taxon>Bacteria</taxon>
        <taxon>Pseudomonadati</taxon>
        <taxon>Pseudomonadota</taxon>
        <taxon>Gammaproteobacteria</taxon>
        <taxon>Cellvibrionales</taxon>
        <taxon>Cellvibrionaceae</taxon>
        <taxon>Gilvimarinus</taxon>
    </lineage>
</organism>
<protein>
    <recommendedName>
        <fullName evidence="8 9">Cell division protein FtsL</fullName>
    </recommendedName>
</protein>
<evidence type="ECO:0000256" key="7">
    <source>
        <dbReference type="ARBA" id="ARBA00023306"/>
    </source>
</evidence>
<gene>
    <name evidence="8 10" type="primary">ftsL</name>
    <name evidence="10" type="ORF">SCD92_01165</name>
</gene>
<evidence type="ECO:0000256" key="9">
    <source>
        <dbReference type="NCBIfam" id="TIGR02209"/>
    </source>
</evidence>
<keyword evidence="8" id="KW-0997">Cell inner membrane</keyword>
<dbReference type="HAMAP" id="MF_00910">
    <property type="entry name" value="FtsL"/>
    <property type="match status" value="1"/>
</dbReference>
<evidence type="ECO:0000256" key="2">
    <source>
        <dbReference type="ARBA" id="ARBA00022475"/>
    </source>
</evidence>
<name>A0ABU4RST9_9GAMM</name>
<evidence type="ECO:0000256" key="1">
    <source>
        <dbReference type="ARBA" id="ARBA00004401"/>
    </source>
</evidence>
<proteinExistence type="inferred from homology"/>
<evidence type="ECO:0000256" key="6">
    <source>
        <dbReference type="ARBA" id="ARBA00023136"/>
    </source>
</evidence>
<dbReference type="EMBL" id="JAXAFO010000001">
    <property type="protein sequence ID" value="MDX6847948.1"/>
    <property type="molecule type" value="Genomic_DNA"/>
</dbReference>
<sequence length="89" mass="10221">MAGRWLVVTLWVMCVVSALMVVNVTHKVRRETDQLESLRRASAELEVEWGQFLLEQSTWASYSRVHSEAEQVLHMHVPAAENIIFVGKE</sequence>
<evidence type="ECO:0000256" key="3">
    <source>
        <dbReference type="ARBA" id="ARBA00022618"/>
    </source>
</evidence>
<accession>A0ABU4RST9</accession>
<evidence type="ECO:0000256" key="5">
    <source>
        <dbReference type="ARBA" id="ARBA00022989"/>
    </source>
</evidence>
<reference evidence="10 11" key="1">
    <citation type="submission" date="2023-11" db="EMBL/GenBank/DDBJ databases">
        <title>Gilvimarinus fulvus sp. nov., isolated from the surface of Kelp.</title>
        <authorList>
            <person name="Sun Y.Y."/>
            <person name="Gong Y."/>
            <person name="Du Z.J."/>
        </authorList>
    </citation>
    <scope>NUCLEOTIDE SEQUENCE [LARGE SCALE GENOMIC DNA]</scope>
    <source>
        <strain evidence="10 11">SDUM040013</strain>
    </source>
</reference>
<evidence type="ECO:0000313" key="10">
    <source>
        <dbReference type="EMBL" id="MDX6847948.1"/>
    </source>
</evidence>
<keyword evidence="7 8" id="KW-0131">Cell cycle</keyword>
<comment type="caution">
    <text evidence="10">The sequence shown here is derived from an EMBL/GenBank/DDBJ whole genome shotgun (WGS) entry which is preliminary data.</text>
</comment>
<feature type="transmembrane region" description="Helical" evidence="8">
    <location>
        <begin position="6"/>
        <end position="25"/>
    </location>
</feature>
<keyword evidence="6 8" id="KW-0472">Membrane</keyword>
<keyword evidence="3 8" id="KW-0132">Cell division</keyword>
<dbReference type="RefSeq" id="WP_302724542.1">
    <property type="nucleotide sequence ID" value="NZ_JAULRU010000797.1"/>
</dbReference>
<keyword evidence="11" id="KW-1185">Reference proteome</keyword>
<dbReference type="Proteomes" id="UP001273505">
    <property type="component" value="Unassembled WGS sequence"/>
</dbReference>
<dbReference type="PANTHER" id="PTHR37479:SF1">
    <property type="entry name" value="CELL DIVISION PROTEIN FTSL"/>
    <property type="match status" value="1"/>
</dbReference>
<dbReference type="NCBIfam" id="TIGR02209">
    <property type="entry name" value="ftsL_broad"/>
    <property type="match status" value="1"/>
</dbReference>
<dbReference type="PANTHER" id="PTHR37479">
    <property type="entry name" value="CELL DIVISION PROTEIN FTSL"/>
    <property type="match status" value="1"/>
</dbReference>